<dbReference type="GO" id="GO:0030077">
    <property type="term" value="C:plasma membrane light-harvesting complex"/>
    <property type="evidence" value="ECO:0007669"/>
    <property type="project" value="InterPro"/>
</dbReference>
<evidence type="ECO:0000313" key="4">
    <source>
        <dbReference type="Proteomes" id="UP000198694"/>
    </source>
</evidence>
<accession>A0A1G9CBN4</accession>
<dbReference type="SUPFAM" id="SSF50346">
    <property type="entry name" value="PRC-barrel domain"/>
    <property type="match status" value="2"/>
</dbReference>
<proteinExistence type="predicted"/>
<protein>
    <submittedName>
        <fullName evidence="3">PRC-barrel domain-containing protein</fullName>
    </submittedName>
</protein>
<reference evidence="3 4" key="1">
    <citation type="submission" date="2016-10" db="EMBL/GenBank/DDBJ databases">
        <authorList>
            <person name="de Groot N.N."/>
        </authorList>
    </citation>
    <scope>NUCLEOTIDE SEQUENCE [LARGE SCALE GENOMIC DNA]</scope>
    <source>
        <strain evidence="3 4">CGMCC 1.6502</strain>
    </source>
</reference>
<dbReference type="Pfam" id="PF05239">
    <property type="entry name" value="PRC"/>
    <property type="match status" value="1"/>
</dbReference>
<dbReference type="GO" id="GO:0019684">
    <property type="term" value="P:photosynthesis, light reaction"/>
    <property type="evidence" value="ECO:0007669"/>
    <property type="project" value="InterPro"/>
</dbReference>
<dbReference type="OrthoDB" id="9793882at2"/>
<feature type="domain" description="PRC-barrel" evidence="2">
    <location>
        <begin position="140"/>
        <end position="197"/>
    </location>
</feature>
<sequence length="233" mass="27033">MKELYFDDTQWAIRYLGVDTRKWLPGRRVLLSPSSFTKIDPDNQTVHVSNDKETVRNSPSLEEASSMTPSYEVALTRYYGWTPYWTGGLLWGRQDVPLVGTVDEKLPDRPEDESADLADEITHNLREIDELKESFTVHASDGKIGKIDDVVIDDNNWKLRYLVVETGQDYRWKYVLLSPDWTQSVDWVDNNIYLDVTLEVVRTGPGIQEKGDISRQYEQELHTAYGKASYWNY</sequence>
<dbReference type="Gene3D" id="3.90.50.10">
    <property type="entry name" value="Photosynthetic Reaction Center, subunit H, domain 2"/>
    <property type="match status" value="2"/>
</dbReference>
<keyword evidence="4" id="KW-1185">Reference proteome</keyword>
<dbReference type="InterPro" id="IPR027275">
    <property type="entry name" value="PRC-brl_dom"/>
</dbReference>
<evidence type="ECO:0000256" key="1">
    <source>
        <dbReference type="SAM" id="MobiDB-lite"/>
    </source>
</evidence>
<gene>
    <name evidence="3" type="ORF">SAMN05216243_3352</name>
</gene>
<dbReference type="EMBL" id="FNFL01000007">
    <property type="protein sequence ID" value="SDK48854.1"/>
    <property type="molecule type" value="Genomic_DNA"/>
</dbReference>
<dbReference type="Proteomes" id="UP000198694">
    <property type="component" value="Unassembled WGS sequence"/>
</dbReference>
<organism evidence="3 4">
    <name type="scientific">Sediminibacillus albus</name>
    <dbReference type="NCBI Taxonomy" id="407036"/>
    <lineage>
        <taxon>Bacteria</taxon>
        <taxon>Bacillati</taxon>
        <taxon>Bacillota</taxon>
        <taxon>Bacilli</taxon>
        <taxon>Bacillales</taxon>
        <taxon>Bacillaceae</taxon>
        <taxon>Sediminibacillus</taxon>
    </lineage>
</organism>
<name>A0A1G9CBN4_9BACI</name>
<evidence type="ECO:0000259" key="2">
    <source>
        <dbReference type="Pfam" id="PF05239"/>
    </source>
</evidence>
<dbReference type="STRING" id="407036.SAMN05216243_3352"/>
<dbReference type="InterPro" id="IPR014747">
    <property type="entry name" value="Bac_photo_RC_H_C"/>
</dbReference>
<dbReference type="AlphaFoldDB" id="A0A1G9CBN4"/>
<dbReference type="InterPro" id="IPR011033">
    <property type="entry name" value="PRC_barrel-like_sf"/>
</dbReference>
<feature type="region of interest" description="Disordered" evidence="1">
    <location>
        <begin position="42"/>
        <end position="63"/>
    </location>
</feature>
<evidence type="ECO:0000313" key="3">
    <source>
        <dbReference type="EMBL" id="SDK48854.1"/>
    </source>
</evidence>